<keyword evidence="8" id="KW-0067">ATP-binding</keyword>
<evidence type="ECO:0000256" key="6">
    <source>
        <dbReference type="ARBA" id="ARBA00022741"/>
    </source>
</evidence>
<evidence type="ECO:0000256" key="5">
    <source>
        <dbReference type="ARBA" id="ARBA00022679"/>
    </source>
</evidence>
<dbReference type="InterPro" id="IPR004358">
    <property type="entry name" value="Sig_transdc_His_kin-like_C"/>
</dbReference>
<dbReference type="CDD" id="cd00075">
    <property type="entry name" value="HATPase"/>
    <property type="match status" value="1"/>
</dbReference>
<evidence type="ECO:0000256" key="8">
    <source>
        <dbReference type="ARBA" id="ARBA00022840"/>
    </source>
</evidence>
<accession>A0ABY4F3B7</accession>
<gene>
    <name evidence="11" type="ORF">MUN88_21440</name>
</gene>
<dbReference type="InterPro" id="IPR050351">
    <property type="entry name" value="BphY/WalK/GraS-like"/>
</dbReference>
<comment type="subcellular location">
    <subcellularLocation>
        <location evidence="2">Membrane</location>
    </subcellularLocation>
</comment>
<organism evidence="11 12">
    <name type="scientific">Gracilibacillus caseinilyticus</name>
    <dbReference type="NCBI Taxonomy" id="2932256"/>
    <lineage>
        <taxon>Bacteria</taxon>
        <taxon>Bacillati</taxon>
        <taxon>Bacillota</taxon>
        <taxon>Bacilli</taxon>
        <taxon>Bacillales</taxon>
        <taxon>Bacillaceae</taxon>
        <taxon>Gracilibacillus</taxon>
    </lineage>
</organism>
<keyword evidence="5" id="KW-0808">Transferase</keyword>
<evidence type="ECO:0000256" key="2">
    <source>
        <dbReference type="ARBA" id="ARBA00004370"/>
    </source>
</evidence>
<evidence type="ECO:0000259" key="10">
    <source>
        <dbReference type="PROSITE" id="PS50109"/>
    </source>
</evidence>
<keyword evidence="4" id="KW-0597">Phosphoprotein</keyword>
<evidence type="ECO:0000256" key="1">
    <source>
        <dbReference type="ARBA" id="ARBA00000085"/>
    </source>
</evidence>
<dbReference type="GO" id="GO:0016301">
    <property type="term" value="F:kinase activity"/>
    <property type="evidence" value="ECO:0007669"/>
    <property type="project" value="UniProtKB-KW"/>
</dbReference>
<dbReference type="Proteomes" id="UP000831782">
    <property type="component" value="Chromosome"/>
</dbReference>
<name>A0ABY4F3B7_9BACI</name>
<proteinExistence type="predicted"/>
<evidence type="ECO:0000256" key="3">
    <source>
        <dbReference type="ARBA" id="ARBA00012438"/>
    </source>
</evidence>
<dbReference type="PROSITE" id="PS50109">
    <property type="entry name" value="HIS_KIN"/>
    <property type="match status" value="1"/>
</dbReference>
<reference evidence="11 12" key="1">
    <citation type="submission" date="2022-04" db="EMBL/GenBank/DDBJ databases">
        <title>Gracilibacillus sp. isolated from saltern.</title>
        <authorList>
            <person name="Won M."/>
            <person name="Lee C.-M."/>
            <person name="Woen H.-Y."/>
            <person name="Kwon S.-W."/>
        </authorList>
    </citation>
    <scope>NUCLEOTIDE SEQUENCE [LARGE SCALE GENOMIC DNA]</scope>
    <source>
        <strain evidence="11 12">SSWR10-1</strain>
    </source>
</reference>
<dbReference type="PANTHER" id="PTHR45453">
    <property type="entry name" value="PHOSPHATE REGULON SENSOR PROTEIN PHOR"/>
    <property type="match status" value="1"/>
</dbReference>
<evidence type="ECO:0000256" key="4">
    <source>
        <dbReference type="ARBA" id="ARBA00022553"/>
    </source>
</evidence>
<keyword evidence="7 11" id="KW-0418">Kinase</keyword>
<dbReference type="InterPro" id="IPR036890">
    <property type="entry name" value="HATPase_C_sf"/>
</dbReference>
<feature type="domain" description="Histidine kinase" evidence="10">
    <location>
        <begin position="1"/>
        <end position="72"/>
    </location>
</feature>
<dbReference type="EMBL" id="CP095072">
    <property type="protein sequence ID" value="UOQ50667.1"/>
    <property type="molecule type" value="Genomic_DNA"/>
</dbReference>
<dbReference type="InterPro" id="IPR003594">
    <property type="entry name" value="HATPase_dom"/>
</dbReference>
<dbReference type="SMART" id="SM00387">
    <property type="entry name" value="HATPase_c"/>
    <property type="match status" value="1"/>
</dbReference>
<dbReference type="EC" id="2.7.13.3" evidence="3"/>
<keyword evidence="12" id="KW-1185">Reference proteome</keyword>
<evidence type="ECO:0000256" key="9">
    <source>
        <dbReference type="ARBA" id="ARBA00023012"/>
    </source>
</evidence>
<dbReference type="PANTHER" id="PTHR45453:SF1">
    <property type="entry name" value="PHOSPHATE REGULON SENSOR PROTEIN PHOR"/>
    <property type="match status" value="1"/>
</dbReference>
<sequence length="75" mass="8172">MKDNGIGIDQAALPFVFDQFYRTDFSRNSATGGSGLGLAIVKKIIEVHQGSVWAESVPGKGTTIYFQLKKGEHNE</sequence>
<dbReference type="InterPro" id="IPR005467">
    <property type="entry name" value="His_kinase_dom"/>
</dbReference>
<dbReference type="SUPFAM" id="SSF55874">
    <property type="entry name" value="ATPase domain of HSP90 chaperone/DNA topoisomerase II/histidine kinase"/>
    <property type="match status" value="1"/>
</dbReference>
<evidence type="ECO:0000256" key="7">
    <source>
        <dbReference type="ARBA" id="ARBA00022777"/>
    </source>
</evidence>
<keyword evidence="9" id="KW-0902">Two-component regulatory system</keyword>
<dbReference type="Pfam" id="PF02518">
    <property type="entry name" value="HATPase_c"/>
    <property type="match status" value="1"/>
</dbReference>
<dbReference type="PRINTS" id="PR00344">
    <property type="entry name" value="BCTRLSENSOR"/>
</dbReference>
<comment type="catalytic activity">
    <reaction evidence="1">
        <text>ATP + protein L-histidine = ADP + protein N-phospho-L-histidine.</text>
        <dbReference type="EC" id="2.7.13.3"/>
    </reaction>
</comment>
<dbReference type="Gene3D" id="3.30.565.10">
    <property type="entry name" value="Histidine kinase-like ATPase, C-terminal domain"/>
    <property type="match status" value="1"/>
</dbReference>
<evidence type="ECO:0000313" key="11">
    <source>
        <dbReference type="EMBL" id="UOQ50667.1"/>
    </source>
</evidence>
<keyword evidence="6" id="KW-0547">Nucleotide-binding</keyword>
<protein>
    <recommendedName>
        <fullName evidence="3">histidine kinase</fullName>
        <ecNumber evidence="3">2.7.13.3</ecNumber>
    </recommendedName>
</protein>
<evidence type="ECO:0000313" key="12">
    <source>
        <dbReference type="Proteomes" id="UP000831782"/>
    </source>
</evidence>